<evidence type="ECO:0000313" key="1">
    <source>
        <dbReference type="EMBL" id="AJQ21527.1"/>
    </source>
</evidence>
<dbReference type="CDD" id="cd23417">
    <property type="entry name" value="beta-trefoil_Ricin_MytiLec-like"/>
    <property type="match status" value="1"/>
</dbReference>
<dbReference type="AlphaFoldDB" id="A0A0C5PRL1"/>
<proteinExistence type="evidence at transcript level"/>
<dbReference type="Gene3D" id="2.80.10.50">
    <property type="match status" value="1"/>
</dbReference>
<protein>
    <submittedName>
        <fullName evidence="1">MytiLec 3</fullName>
    </submittedName>
</protein>
<dbReference type="Gene3D" id="2.170.15.10">
    <property type="entry name" value="Proaerolysin, chain A, domain 3"/>
    <property type="match status" value="1"/>
</dbReference>
<dbReference type="SMR" id="A0A0C5PRL1"/>
<accession>A0A0C5PRL1</accession>
<sequence>MPSTFLIKHKSGGKFIHPKGGDRHPGNDTKLLLHQDIHDRMYFQFDVVEGHWGYIRHVSSGKIVHPDGGQLFPRNDTNLVLHSDRHAGALFALNNVDDYIIHKGGRFVHPDGGSPNPGNDTYVVLHEDKHDAMKFQFVSPDDINNEVLIYGKTSVNGHWRIINTIINPIAEHTHTRSYTVGKSKTESRSSTFAFKWEISGGILANTAFGSLTASMSASTEYMIKKASSNTWSEEKIVTNQIKVVPGKSVVTWQYVFDVAQCDHKAIFHSNILADTDDVSHKPEDLAGVEYD</sequence>
<name>A0A0C5PRL1_MYTGA</name>
<dbReference type="EMBL" id="KP125932">
    <property type="protein sequence ID" value="AJQ21527.1"/>
    <property type="molecule type" value="mRNA"/>
</dbReference>
<reference evidence="1" key="1">
    <citation type="journal article" date="2015" name="Fish Shellfish Immunol.">
        <title>An updated molecular basis for mussel immunity.</title>
        <authorList>
            <person name="Gerdol M."/>
            <person name="Venier P."/>
        </authorList>
    </citation>
    <scope>NUCLEOTIDE SEQUENCE</scope>
</reference>
<organism evidence="1">
    <name type="scientific">Mytilus galloprovincialis</name>
    <name type="common">Mediterranean mussel</name>
    <dbReference type="NCBI Taxonomy" id="29158"/>
    <lineage>
        <taxon>Eukaryota</taxon>
        <taxon>Metazoa</taxon>
        <taxon>Spiralia</taxon>
        <taxon>Lophotrochozoa</taxon>
        <taxon>Mollusca</taxon>
        <taxon>Bivalvia</taxon>
        <taxon>Autobranchia</taxon>
        <taxon>Pteriomorphia</taxon>
        <taxon>Mytilida</taxon>
        <taxon>Mytiloidea</taxon>
        <taxon>Mytilidae</taxon>
        <taxon>Mytilinae</taxon>
        <taxon>Mytilus</taxon>
    </lineage>
</organism>